<dbReference type="InterPro" id="IPR006059">
    <property type="entry name" value="SBP"/>
</dbReference>
<accession>A0ABS2VJZ6</accession>
<reference evidence="5 6" key="1">
    <citation type="submission" date="2021-02" db="EMBL/GenBank/DDBJ databases">
        <title>Whole genome sequencing of Streptomyces actuosus VRA1.</title>
        <authorList>
            <person name="Sen G."/>
            <person name="Sen A."/>
        </authorList>
    </citation>
    <scope>NUCLEOTIDE SEQUENCE [LARGE SCALE GENOMIC DNA]</scope>
    <source>
        <strain evidence="5 6">VRA1</strain>
    </source>
</reference>
<dbReference type="PANTHER" id="PTHR43649">
    <property type="entry name" value="ARABINOSE-BINDING PROTEIN-RELATED"/>
    <property type="match status" value="1"/>
</dbReference>
<proteinExistence type="inferred from homology"/>
<dbReference type="PROSITE" id="PS51257">
    <property type="entry name" value="PROKAR_LIPOPROTEIN"/>
    <property type="match status" value="1"/>
</dbReference>
<keyword evidence="6" id="KW-1185">Reference proteome</keyword>
<feature type="region of interest" description="Disordered" evidence="4">
    <location>
        <begin position="379"/>
        <end position="412"/>
    </location>
</feature>
<organism evidence="5 6">
    <name type="scientific">Streptomyces actuosus</name>
    <dbReference type="NCBI Taxonomy" id="1885"/>
    <lineage>
        <taxon>Bacteria</taxon>
        <taxon>Bacillati</taxon>
        <taxon>Actinomycetota</taxon>
        <taxon>Actinomycetes</taxon>
        <taxon>Kitasatosporales</taxon>
        <taxon>Streptomycetaceae</taxon>
        <taxon>Streptomyces</taxon>
    </lineage>
</organism>
<feature type="compositionally biased region" description="Low complexity" evidence="4">
    <location>
        <begin position="380"/>
        <end position="394"/>
    </location>
</feature>
<dbReference type="EMBL" id="JAFFZS010000002">
    <property type="protein sequence ID" value="MBN0043434.1"/>
    <property type="molecule type" value="Genomic_DNA"/>
</dbReference>
<dbReference type="RefSeq" id="WP_205381644.1">
    <property type="nucleotide sequence ID" value="NZ_JAFFZS010000002.1"/>
</dbReference>
<dbReference type="SUPFAM" id="SSF53850">
    <property type="entry name" value="Periplasmic binding protein-like II"/>
    <property type="match status" value="1"/>
</dbReference>
<sequence length="471" mass="50735">MRIGGRTRTHRRTGAVLASITLLVLTACTGGPSGGPRSPAPGAGDEIVVASGRDVTGKNGIRQRLIDAWNDSRDGSTRRARLVELPGSADQQRSQMLGALQSGSSRYDVVNLDVTWIPEFAEAGLIRQLDDAAVVDPGDLIPSVAATADWRGKRYAVPFNSDVGLLYYRRDFLADAHVQNTDLSKGITWPQLRKLMNYLDRHPPQGYEAGWTSQLDSHEGRTVNAVEAFASVVKDFALTDSDGRYTGSVQDLATGVGELRQRTSPAYTLDHAYDSAEQDTLNDFQAGRTAFLRHWPSAYGPLYQRFSERRLGVAALPGKAVLGGQNLAVTESSPHARDAAALIRFLTDPGSERCLLDAGFAATRTSAYTDDDLSCTHGNAPAAASAASPSASASGETTDRMPRDAAGRPRYAQDVLLPALRRAVQRPRTPLYGPFTQILTATLQPLFDDGSQTDAELAGRLDKALRKALSR</sequence>
<keyword evidence="3" id="KW-0732">Signal</keyword>
<dbReference type="PANTHER" id="PTHR43649:SF34">
    <property type="entry name" value="ABC TRANSPORTER PERIPLASMIC-BINDING PROTEIN YCJN-RELATED"/>
    <property type="match status" value="1"/>
</dbReference>
<dbReference type="Proteomes" id="UP000788262">
    <property type="component" value="Unassembled WGS sequence"/>
</dbReference>
<evidence type="ECO:0000256" key="4">
    <source>
        <dbReference type="SAM" id="MobiDB-lite"/>
    </source>
</evidence>
<gene>
    <name evidence="5" type="ORF">JS756_04825</name>
</gene>
<protein>
    <submittedName>
        <fullName evidence="5">Extracellular solute-binding protein</fullName>
    </submittedName>
</protein>
<keyword evidence="2" id="KW-0813">Transport</keyword>
<evidence type="ECO:0000313" key="6">
    <source>
        <dbReference type="Proteomes" id="UP000788262"/>
    </source>
</evidence>
<dbReference type="InterPro" id="IPR050490">
    <property type="entry name" value="Bact_solute-bd_prot1"/>
</dbReference>
<comment type="caution">
    <text evidence="5">The sequence shown here is derived from an EMBL/GenBank/DDBJ whole genome shotgun (WGS) entry which is preliminary data.</text>
</comment>
<evidence type="ECO:0000256" key="1">
    <source>
        <dbReference type="ARBA" id="ARBA00008520"/>
    </source>
</evidence>
<comment type="similarity">
    <text evidence="1">Belongs to the bacterial solute-binding protein 1 family.</text>
</comment>
<evidence type="ECO:0000313" key="5">
    <source>
        <dbReference type="EMBL" id="MBN0043434.1"/>
    </source>
</evidence>
<feature type="compositionally biased region" description="Basic and acidic residues" evidence="4">
    <location>
        <begin position="397"/>
        <end position="407"/>
    </location>
</feature>
<evidence type="ECO:0000256" key="3">
    <source>
        <dbReference type="ARBA" id="ARBA00022729"/>
    </source>
</evidence>
<dbReference type="Gene3D" id="3.40.190.10">
    <property type="entry name" value="Periplasmic binding protein-like II"/>
    <property type="match status" value="2"/>
</dbReference>
<evidence type="ECO:0000256" key="2">
    <source>
        <dbReference type="ARBA" id="ARBA00022448"/>
    </source>
</evidence>
<name>A0ABS2VJZ6_STRAS</name>
<dbReference type="Pfam" id="PF13416">
    <property type="entry name" value="SBP_bac_8"/>
    <property type="match status" value="1"/>
</dbReference>